<dbReference type="EMBL" id="CM037151">
    <property type="protein sequence ID" value="KAH7844523.1"/>
    <property type="molecule type" value="Genomic_DNA"/>
</dbReference>
<comment type="caution">
    <text evidence="1">The sequence shown here is derived from an EMBL/GenBank/DDBJ whole genome shotgun (WGS) entry which is preliminary data.</text>
</comment>
<name>A0ACB7XUR3_9ERIC</name>
<dbReference type="Proteomes" id="UP000828048">
    <property type="component" value="Chromosome 1"/>
</dbReference>
<accession>A0ACB7XUR3</accession>
<keyword evidence="2" id="KW-1185">Reference proteome</keyword>
<evidence type="ECO:0000313" key="1">
    <source>
        <dbReference type="EMBL" id="KAH7844523.1"/>
    </source>
</evidence>
<proteinExistence type="predicted"/>
<sequence length="184" mass="21132">MPRLLTYDQHYDMTISKSFEIRHAENCDKSLVLRKFLGEVAFKNITRLVLGKRFVNSNGVIDDQGLKSMEIVANSLKFGVSLSMAEHIPWLRWMFPLDEEAFTRHVAQEDRFNRAIIEKHTAACHEIGSGAEHHFVDALVTSKEEYGLSKVTIFGLLGVCMCIYYNLECCKSTTSTKKYRNEIF</sequence>
<protein>
    <submittedName>
        <fullName evidence="1">Uncharacterized protein</fullName>
    </submittedName>
</protein>
<organism evidence="1 2">
    <name type="scientific">Vaccinium darrowii</name>
    <dbReference type="NCBI Taxonomy" id="229202"/>
    <lineage>
        <taxon>Eukaryota</taxon>
        <taxon>Viridiplantae</taxon>
        <taxon>Streptophyta</taxon>
        <taxon>Embryophyta</taxon>
        <taxon>Tracheophyta</taxon>
        <taxon>Spermatophyta</taxon>
        <taxon>Magnoliopsida</taxon>
        <taxon>eudicotyledons</taxon>
        <taxon>Gunneridae</taxon>
        <taxon>Pentapetalae</taxon>
        <taxon>asterids</taxon>
        <taxon>Ericales</taxon>
        <taxon>Ericaceae</taxon>
        <taxon>Vaccinioideae</taxon>
        <taxon>Vaccinieae</taxon>
        <taxon>Vaccinium</taxon>
    </lineage>
</organism>
<evidence type="ECO:0000313" key="2">
    <source>
        <dbReference type="Proteomes" id="UP000828048"/>
    </source>
</evidence>
<gene>
    <name evidence="1" type="ORF">Vadar_028977</name>
</gene>
<reference evidence="1 2" key="1">
    <citation type="journal article" date="2021" name="Hortic Res">
        <title>High-quality reference genome and annotation aids understanding of berry development for evergreen blueberry (Vaccinium darrowii).</title>
        <authorList>
            <person name="Yu J."/>
            <person name="Hulse-Kemp A.M."/>
            <person name="Babiker E."/>
            <person name="Staton M."/>
        </authorList>
    </citation>
    <scope>NUCLEOTIDE SEQUENCE [LARGE SCALE GENOMIC DNA]</scope>
    <source>
        <strain evidence="2">cv. NJ 8807/NJ 8810</strain>
        <tissue evidence="1">Young leaf</tissue>
    </source>
</reference>